<evidence type="ECO:0000256" key="1">
    <source>
        <dbReference type="ARBA" id="ARBA00001936"/>
    </source>
</evidence>
<dbReference type="PANTHER" id="PTHR12992:SF11">
    <property type="entry name" value="MITOCHONDRIAL COENZYME A DIPHOSPHATASE NUDT8"/>
    <property type="match status" value="1"/>
</dbReference>
<name>A0ABU9Z2U9_9RHOO</name>
<accession>A0ABU9Z2U9</accession>
<organism evidence="8 9">
    <name type="scientific">Uliginosibacterium sediminicola</name>
    <dbReference type="NCBI Taxonomy" id="2024550"/>
    <lineage>
        <taxon>Bacteria</taxon>
        <taxon>Pseudomonadati</taxon>
        <taxon>Pseudomonadota</taxon>
        <taxon>Betaproteobacteria</taxon>
        <taxon>Rhodocyclales</taxon>
        <taxon>Zoogloeaceae</taxon>
        <taxon>Uliginosibacterium</taxon>
    </lineage>
</organism>
<dbReference type="CDD" id="cd03426">
    <property type="entry name" value="NUDIX_CoAse_Nudt7"/>
    <property type="match status" value="1"/>
</dbReference>
<proteinExistence type="predicted"/>
<evidence type="ECO:0000256" key="4">
    <source>
        <dbReference type="ARBA" id="ARBA00022801"/>
    </source>
</evidence>
<evidence type="ECO:0000313" key="9">
    <source>
        <dbReference type="Proteomes" id="UP001410394"/>
    </source>
</evidence>
<keyword evidence="4" id="KW-0378">Hydrolase</keyword>
<feature type="domain" description="Nudix hydrolase" evidence="7">
    <location>
        <begin position="26"/>
        <end position="162"/>
    </location>
</feature>
<comment type="cofactor">
    <cofactor evidence="1">
        <name>Mn(2+)</name>
        <dbReference type="ChEBI" id="CHEBI:29035"/>
    </cofactor>
</comment>
<evidence type="ECO:0000256" key="5">
    <source>
        <dbReference type="ARBA" id="ARBA00022842"/>
    </source>
</evidence>
<dbReference type="Proteomes" id="UP001410394">
    <property type="component" value="Unassembled WGS sequence"/>
</dbReference>
<evidence type="ECO:0000256" key="6">
    <source>
        <dbReference type="ARBA" id="ARBA00023211"/>
    </source>
</evidence>
<dbReference type="EMBL" id="JBDIVE010000011">
    <property type="protein sequence ID" value="MEN3070213.1"/>
    <property type="molecule type" value="Genomic_DNA"/>
</dbReference>
<dbReference type="Gene3D" id="3.90.79.10">
    <property type="entry name" value="Nucleoside Triphosphate Pyrophosphohydrolase"/>
    <property type="match status" value="1"/>
</dbReference>
<keyword evidence="6" id="KW-0464">Manganese</keyword>
<protein>
    <submittedName>
        <fullName evidence="8">CoA pyrophosphatase</fullName>
    </submittedName>
</protein>
<dbReference type="InterPro" id="IPR045121">
    <property type="entry name" value="CoAse"/>
</dbReference>
<dbReference type="PROSITE" id="PS51462">
    <property type="entry name" value="NUDIX"/>
    <property type="match status" value="1"/>
</dbReference>
<dbReference type="Pfam" id="PF00293">
    <property type="entry name" value="NUDIX"/>
    <property type="match status" value="1"/>
</dbReference>
<comment type="caution">
    <text evidence="8">The sequence shown here is derived from an EMBL/GenBank/DDBJ whole genome shotgun (WGS) entry which is preliminary data.</text>
</comment>
<dbReference type="InterPro" id="IPR015797">
    <property type="entry name" value="NUDIX_hydrolase-like_dom_sf"/>
</dbReference>
<keyword evidence="5" id="KW-0460">Magnesium</keyword>
<evidence type="ECO:0000259" key="7">
    <source>
        <dbReference type="PROSITE" id="PS51462"/>
    </source>
</evidence>
<evidence type="ECO:0000313" key="8">
    <source>
        <dbReference type="EMBL" id="MEN3070213.1"/>
    </source>
</evidence>
<dbReference type="InterPro" id="IPR000086">
    <property type="entry name" value="NUDIX_hydrolase_dom"/>
</dbReference>
<dbReference type="NCBIfam" id="NF007980">
    <property type="entry name" value="PRK10707.1"/>
    <property type="match status" value="1"/>
</dbReference>
<dbReference type="SUPFAM" id="SSF55811">
    <property type="entry name" value="Nudix"/>
    <property type="match status" value="1"/>
</dbReference>
<reference evidence="8 9" key="1">
    <citation type="journal article" date="2018" name="Int. J. Syst. Evol. Microbiol.">
        <title>Uliginosibacterium sediminicola sp. nov., isolated from freshwater sediment.</title>
        <authorList>
            <person name="Hwang W.M."/>
            <person name="Kim S.M."/>
            <person name="Kang K."/>
            <person name="Ahn T.Y."/>
        </authorList>
    </citation>
    <scope>NUCLEOTIDE SEQUENCE [LARGE SCALE GENOMIC DNA]</scope>
    <source>
        <strain evidence="8 9">M1-21</strain>
    </source>
</reference>
<dbReference type="PANTHER" id="PTHR12992">
    <property type="entry name" value="NUDIX HYDROLASE"/>
    <property type="match status" value="1"/>
</dbReference>
<gene>
    <name evidence="8" type="ORF">ABDB84_17140</name>
</gene>
<keyword evidence="3" id="KW-0479">Metal-binding</keyword>
<evidence type="ECO:0000256" key="2">
    <source>
        <dbReference type="ARBA" id="ARBA00001946"/>
    </source>
</evidence>
<sequence>MLSPDALRQHFSDPARHALQPWPGAARAAGAAVLIALQPGPAGLQILLTRRTEHLYHHPGQISLPGGRAEEHDAGPADTALREAEEEIGLPAAALEVLGQLPEFDTSTGFRVTPVVALAPAAFEVRLDSFEVAELFSLPLSVILTPANFQRHRVERGELVRHFLAVPYGGRFIWGATAGILASFAQIVGKQETL</sequence>
<dbReference type="RefSeq" id="WP_345920988.1">
    <property type="nucleotide sequence ID" value="NZ_JBDIVE010000011.1"/>
</dbReference>
<keyword evidence="9" id="KW-1185">Reference proteome</keyword>
<comment type="cofactor">
    <cofactor evidence="2">
        <name>Mg(2+)</name>
        <dbReference type="ChEBI" id="CHEBI:18420"/>
    </cofactor>
</comment>
<evidence type="ECO:0000256" key="3">
    <source>
        <dbReference type="ARBA" id="ARBA00022723"/>
    </source>
</evidence>